<name>A0A2M9ZT01_9LEPT</name>
<dbReference type="PANTHER" id="PTHR43731:SF14">
    <property type="entry name" value="PRESENILIN-ASSOCIATED RHOMBOID-LIKE PROTEIN, MITOCHONDRIAL"/>
    <property type="match status" value="1"/>
</dbReference>
<dbReference type="Pfam" id="PF01694">
    <property type="entry name" value="Rhomboid"/>
    <property type="match status" value="1"/>
</dbReference>
<evidence type="ECO:0000313" key="10">
    <source>
        <dbReference type="EMBL" id="PJZ75101.1"/>
    </source>
</evidence>
<evidence type="ECO:0000256" key="1">
    <source>
        <dbReference type="ARBA" id="ARBA00004141"/>
    </source>
</evidence>
<dbReference type="PANTHER" id="PTHR43731">
    <property type="entry name" value="RHOMBOID PROTEASE"/>
    <property type="match status" value="1"/>
</dbReference>
<dbReference type="Proteomes" id="UP000231962">
    <property type="component" value="Unassembled WGS sequence"/>
</dbReference>
<dbReference type="RefSeq" id="WP_100714761.1">
    <property type="nucleotide sequence ID" value="NZ_NPDY01000016.1"/>
</dbReference>
<dbReference type="EMBL" id="NPDY01000016">
    <property type="protein sequence ID" value="PJZ68746.1"/>
    <property type="molecule type" value="Genomic_DNA"/>
</dbReference>
<keyword evidence="3 7" id="KW-0812">Transmembrane</keyword>
<evidence type="ECO:0000256" key="2">
    <source>
        <dbReference type="ARBA" id="ARBA00009045"/>
    </source>
</evidence>
<keyword evidence="11" id="KW-1185">Reference proteome</keyword>
<feature type="domain" description="Peptidase S54 rhomboid" evidence="8">
    <location>
        <begin position="39"/>
        <end position="182"/>
    </location>
</feature>
<feature type="transmembrane region" description="Helical" evidence="7">
    <location>
        <begin position="137"/>
        <end position="155"/>
    </location>
</feature>
<dbReference type="EMBL" id="NPDZ01000001">
    <property type="protein sequence ID" value="PJZ75101.1"/>
    <property type="molecule type" value="Genomic_DNA"/>
</dbReference>
<comment type="similarity">
    <text evidence="2">Belongs to the peptidase S54 family.</text>
</comment>
<accession>A0A2M9ZT01</accession>
<dbReference type="Proteomes" id="UP000231990">
    <property type="component" value="Unassembled WGS sequence"/>
</dbReference>
<evidence type="ECO:0000313" key="11">
    <source>
        <dbReference type="Proteomes" id="UP000231962"/>
    </source>
</evidence>
<dbReference type="Gene3D" id="1.20.1540.10">
    <property type="entry name" value="Rhomboid-like"/>
    <property type="match status" value="1"/>
</dbReference>
<gene>
    <name evidence="9" type="ORF">CH360_14430</name>
    <name evidence="10" type="ORF">CH373_03550</name>
</gene>
<comment type="subcellular location">
    <subcellularLocation>
        <location evidence="1">Membrane</location>
        <topology evidence="1">Multi-pass membrane protein</topology>
    </subcellularLocation>
</comment>
<evidence type="ECO:0000256" key="4">
    <source>
        <dbReference type="ARBA" id="ARBA00022801"/>
    </source>
</evidence>
<dbReference type="InterPro" id="IPR035952">
    <property type="entry name" value="Rhomboid-like_sf"/>
</dbReference>
<sequence length="198" mass="22050">MFTLLLIVANVAISLYALYQDQSLLDRFMLRPYREDRKREYYTLITSAFLHADPAHLAFNMITLYFFGTAVERQVGPILFGVIYLLSVLSGSVVSQLKYKDDPNYATLGASGGVSGVLFAAVLFFPGMSLYMFPIPFAIPGPIYAVLYIGYTYYASRSRNDGINHDAHLFGALAGLACALWIAPESFSAFISYFLKLL</sequence>
<protein>
    <submittedName>
        <fullName evidence="10">Rhomboid family intramembrane serine protease</fullName>
    </submittedName>
</protein>
<dbReference type="OrthoDB" id="9813074at2"/>
<dbReference type="GO" id="GO:0004252">
    <property type="term" value="F:serine-type endopeptidase activity"/>
    <property type="evidence" value="ECO:0007669"/>
    <property type="project" value="InterPro"/>
</dbReference>
<evidence type="ECO:0000313" key="12">
    <source>
        <dbReference type="Proteomes" id="UP000231990"/>
    </source>
</evidence>
<organism evidence="10 12">
    <name type="scientific">Leptospira perolatii</name>
    <dbReference type="NCBI Taxonomy" id="2023191"/>
    <lineage>
        <taxon>Bacteria</taxon>
        <taxon>Pseudomonadati</taxon>
        <taxon>Spirochaetota</taxon>
        <taxon>Spirochaetia</taxon>
        <taxon>Leptospirales</taxon>
        <taxon>Leptospiraceae</taxon>
        <taxon>Leptospira</taxon>
    </lineage>
</organism>
<dbReference type="InterPro" id="IPR050925">
    <property type="entry name" value="Rhomboid_protease_S54"/>
</dbReference>
<keyword evidence="4" id="KW-0378">Hydrolase</keyword>
<comment type="caution">
    <text evidence="10">The sequence shown here is derived from an EMBL/GenBank/DDBJ whole genome shotgun (WGS) entry which is preliminary data.</text>
</comment>
<dbReference type="AlphaFoldDB" id="A0A2M9ZT01"/>
<evidence type="ECO:0000313" key="9">
    <source>
        <dbReference type="EMBL" id="PJZ68746.1"/>
    </source>
</evidence>
<evidence type="ECO:0000256" key="7">
    <source>
        <dbReference type="SAM" id="Phobius"/>
    </source>
</evidence>
<keyword evidence="10" id="KW-0645">Protease</keyword>
<evidence type="ECO:0000256" key="6">
    <source>
        <dbReference type="ARBA" id="ARBA00023136"/>
    </source>
</evidence>
<keyword evidence="6 7" id="KW-0472">Membrane</keyword>
<feature type="transmembrane region" description="Helical" evidence="7">
    <location>
        <begin position="167"/>
        <end position="195"/>
    </location>
</feature>
<feature type="transmembrane region" description="Helical" evidence="7">
    <location>
        <begin position="105"/>
        <end position="125"/>
    </location>
</feature>
<feature type="transmembrane region" description="Helical" evidence="7">
    <location>
        <begin position="78"/>
        <end position="99"/>
    </location>
</feature>
<dbReference type="SUPFAM" id="SSF144091">
    <property type="entry name" value="Rhomboid-like"/>
    <property type="match status" value="1"/>
</dbReference>
<dbReference type="InterPro" id="IPR022764">
    <property type="entry name" value="Peptidase_S54_rhomboid_dom"/>
</dbReference>
<proteinExistence type="inferred from homology"/>
<keyword evidence="5 7" id="KW-1133">Transmembrane helix</keyword>
<reference evidence="11 12" key="1">
    <citation type="submission" date="2017-07" db="EMBL/GenBank/DDBJ databases">
        <title>Leptospira spp. isolated from tropical soils.</title>
        <authorList>
            <person name="Thibeaux R."/>
            <person name="Iraola G."/>
            <person name="Ferres I."/>
            <person name="Bierque E."/>
            <person name="Girault D."/>
            <person name="Soupe-Gilbert M.-E."/>
            <person name="Picardeau M."/>
            <person name="Goarant C."/>
        </authorList>
    </citation>
    <scope>NUCLEOTIDE SEQUENCE [LARGE SCALE GENOMIC DNA]</scope>
    <source>
        <strain evidence="10 12">FH1-B-B1</strain>
        <strain evidence="9 11">FH1-B-C1</strain>
    </source>
</reference>
<evidence type="ECO:0000256" key="3">
    <source>
        <dbReference type="ARBA" id="ARBA00022692"/>
    </source>
</evidence>
<evidence type="ECO:0000256" key="5">
    <source>
        <dbReference type="ARBA" id="ARBA00022989"/>
    </source>
</evidence>
<dbReference type="GO" id="GO:0016020">
    <property type="term" value="C:membrane"/>
    <property type="evidence" value="ECO:0007669"/>
    <property type="project" value="UniProtKB-SubCell"/>
</dbReference>
<dbReference type="GO" id="GO:0006508">
    <property type="term" value="P:proteolysis"/>
    <property type="evidence" value="ECO:0007669"/>
    <property type="project" value="UniProtKB-KW"/>
</dbReference>
<evidence type="ECO:0000259" key="8">
    <source>
        <dbReference type="Pfam" id="PF01694"/>
    </source>
</evidence>